<sequence length="145" mass="16367">MLFPHRPCPRRLRVRRPSRRGAPLRGDHAPPPSHRVQDRRRRAPGPHRRDPPSRQGTRFAGRGARRGARPAAQKGQGGLRHGERTGQGARAARVRMPRRHRQGQRARPLSHTFQLGRHQCSRGESSIVCSVLHLSAVRGLLTHHP</sequence>
<evidence type="ECO:0000256" key="1">
    <source>
        <dbReference type="SAM" id="MobiDB-lite"/>
    </source>
</evidence>
<feature type="compositionally biased region" description="Basic residues" evidence="1">
    <location>
        <begin position="7"/>
        <end position="19"/>
    </location>
</feature>
<reference evidence="2" key="1">
    <citation type="submission" date="2014-09" db="EMBL/GenBank/DDBJ databases">
        <authorList>
            <person name="Magalhaes I.L.F."/>
            <person name="Oliveira U."/>
            <person name="Santos F.R."/>
            <person name="Vidigal T.H.D.A."/>
            <person name="Brescovit A.D."/>
            <person name="Santos A.J."/>
        </authorList>
    </citation>
    <scope>NUCLEOTIDE SEQUENCE</scope>
    <source>
        <tissue evidence="2">Shoot tissue taken approximately 20 cm above the soil surface</tissue>
    </source>
</reference>
<feature type="compositionally biased region" description="Basic residues" evidence="1">
    <location>
        <begin position="92"/>
        <end position="104"/>
    </location>
</feature>
<dbReference type="EMBL" id="GBRH01279270">
    <property type="protein sequence ID" value="JAD18625.1"/>
    <property type="molecule type" value="Transcribed_RNA"/>
</dbReference>
<proteinExistence type="predicted"/>
<feature type="compositionally biased region" description="Basic residues" evidence="1">
    <location>
        <begin position="37"/>
        <end position="46"/>
    </location>
</feature>
<evidence type="ECO:0000313" key="2">
    <source>
        <dbReference type="EMBL" id="JAD18625.1"/>
    </source>
</evidence>
<name>A0A0A8Y0Y4_ARUDO</name>
<accession>A0A0A8Y0Y4</accession>
<organism evidence="2">
    <name type="scientific">Arundo donax</name>
    <name type="common">Giant reed</name>
    <name type="synonym">Donax arundinaceus</name>
    <dbReference type="NCBI Taxonomy" id="35708"/>
    <lineage>
        <taxon>Eukaryota</taxon>
        <taxon>Viridiplantae</taxon>
        <taxon>Streptophyta</taxon>
        <taxon>Embryophyta</taxon>
        <taxon>Tracheophyta</taxon>
        <taxon>Spermatophyta</taxon>
        <taxon>Magnoliopsida</taxon>
        <taxon>Liliopsida</taxon>
        <taxon>Poales</taxon>
        <taxon>Poaceae</taxon>
        <taxon>PACMAD clade</taxon>
        <taxon>Arundinoideae</taxon>
        <taxon>Arundineae</taxon>
        <taxon>Arundo</taxon>
    </lineage>
</organism>
<protein>
    <submittedName>
        <fullName evidence="2">Uncharacterized protein</fullName>
    </submittedName>
</protein>
<feature type="region of interest" description="Disordered" evidence="1">
    <location>
        <begin position="1"/>
        <end position="109"/>
    </location>
</feature>
<dbReference type="AlphaFoldDB" id="A0A0A8Y0Y4"/>
<reference evidence="2" key="2">
    <citation type="journal article" date="2015" name="Data Brief">
        <title>Shoot transcriptome of the giant reed, Arundo donax.</title>
        <authorList>
            <person name="Barrero R.A."/>
            <person name="Guerrero F.D."/>
            <person name="Moolhuijzen P."/>
            <person name="Goolsby J.A."/>
            <person name="Tidwell J."/>
            <person name="Bellgard S.E."/>
            <person name="Bellgard M.I."/>
        </authorList>
    </citation>
    <scope>NUCLEOTIDE SEQUENCE</scope>
    <source>
        <tissue evidence="2">Shoot tissue taken approximately 20 cm above the soil surface</tissue>
    </source>
</reference>